<dbReference type="InterPro" id="IPR001623">
    <property type="entry name" value="DnaJ_domain"/>
</dbReference>
<gene>
    <name evidence="3" type="ORF">COCNU_07G015110</name>
</gene>
<dbReference type="Pfam" id="PF00226">
    <property type="entry name" value="DnaJ"/>
    <property type="match status" value="1"/>
</dbReference>
<name>A0A8K0N636_COCNU</name>
<dbReference type="InterPro" id="IPR036869">
    <property type="entry name" value="J_dom_sf"/>
</dbReference>
<feature type="region of interest" description="Disordered" evidence="1">
    <location>
        <begin position="158"/>
        <end position="179"/>
    </location>
</feature>
<organism evidence="3 4">
    <name type="scientific">Cocos nucifera</name>
    <name type="common">Coconut palm</name>
    <dbReference type="NCBI Taxonomy" id="13894"/>
    <lineage>
        <taxon>Eukaryota</taxon>
        <taxon>Viridiplantae</taxon>
        <taxon>Streptophyta</taxon>
        <taxon>Embryophyta</taxon>
        <taxon>Tracheophyta</taxon>
        <taxon>Spermatophyta</taxon>
        <taxon>Magnoliopsida</taxon>
        <taxon>Liliopsida</taxon>
        <taxon>Arecaceae</taxon>
        <taxon>Arecoideae</taxon>
        <taxon>Cocoseae</taxon>
        <taxon>Attaleinae</taxon>
        <taxon>Cocos</taxon>
    </lineage>
</organism>
<dbReference type="Proteomes" id="UP000797356">
    <property type="component" value="Chromosome 7"/>
</dbReference>
<dbReference type="InterPro" id="IPR012677">
    <property type="entry name" value="Nucleotide-bd_a/b_plait_sf"/>
</dbReference>
<dbReference type="AlphaFoldDB" id="A0A8K0N636"/>
<dbReference type="SUPFAM" id="SSF54928">
    <property type="entry name" value="RNA-binding domain, RBD"/>
    <property type="match status" value="1"/>
</dbReference>
<dbReference type="InterPro" id="IPR035979">
    <property type="entry name" value="RBD_domain_sf"/>
</dbReference>
<sequence>MAGGRGSGAAEEDKVDHYAVLGLPSGEEGTSLTLKQIEKAYREQSRLRHPDKRPDDPNATSDFQRLKSSFELLKDETKRREFDARLRARRDRALRDSALSAKRRKLAADLDERERAAAAAGEGKEEVLDPAEQAKRREKEIAAELKREMEAFQAWKVSEKAAPPSTSQTMGTEKGEENHGTAMLDKERILKVSWERDLGDYGAIKLRELFERFGAVEDVVIRTKGSKKRGSAIVVMSSKDAAVAATHSMSGSLSNPLLVLPLQAASDSSPARSSEPINSRLGNIVGAGFQDYEASIMKKLQKEPDYWRSPEGVRKEFGSRRNSAAGGVRKGFGFRRSSVAGGVRKEFGFRRSSIAGEARKEFGSRRSLVAGGVRKEFGFHRKLGCWRSPKGVRLS</sequence>
<evidence type="ECO:0000259" key="2">
    <source>
        <dbReference type="PROSITE" id="PS50076"/>
    </source>
</evidence>
<feature type="domain" description="J" evidence="2">
    <location>
        <begin position="16"/>
        <end position="86"/>
    </location>
</feature>
<dbReference type="GO" id="GO:0005783">
    <property type="term" value="C:endoplasmic reticulum"/>
    <property type="evidence" value="ECO:0007669"/>
    <property type="project" value="UniProtKB-ARBA"/>
</dbReference>
<dbReference type="PANTHER" id="PTHR45098">
    <property type="entry name" value="DNAJ DOMAIN CONTAINING PROTEIN, EXPRESSED"/>
    <property type="match status" value="1"/>
</dbReference>
<dbReference type="CDD" id="cd06257">
    <property type="entry name" value="DnaJ"/>
    <property type="match status" value="1"/>
</dbReference>
<dbReference type="Gene3D" id="1.10.287.110">
    <property type="entry name" value="DnaJ domain"/>
    <property type="match status" value="1"/>
</dbReference>
<dbReference type="InterPro" id="IPR034254">
    <property type="entry name" value="DNAJC17_RRM"/>
</dbReference>
<dbReference type="PANTHER" id="PTHR45098:SF1">
    <property type="entry name" value="DNAJ DOMAIN CONTAINING PROTEIN, EXPRESSED"/>
    <property type="match status" value="1"/>
</dbReference>
<dbReference type="SUPFAM" id="SSF46565">
    <property type="entry name" value="Chaperone J-domain"/>
    <property type="match status" value="1"/>
</dbReference>
<feature type="compositionally biased region" description="Basic and acidic residues" evidence="1">
    <location>
        <begin position="41"/>
        <end position="56"/>
    </location>
</feature>
<dbReference type="CDD" id="cd12429">
    <property type="entry name" value="RRM_DNAJC17"/>
    <property type="match status" value="1"/>
</dbReference>
<evidence type="ECO:0000256" key="1">
    <source>
        <dbReference type="SAM" id="MobiDB-lite"/>
    </source>
</evidence>
<dbReference type="PROSITE" id="PS50076">
    <property type="entry name" value="DNAJ_2"/>
    <property type="match status" value="1"/>
</dbReference>
<reference evidence="3" key="1">
    <citation type="journal article" date="2017" name="Gigascience">
        <title>The genome draft of coconut (Cocos nucifera).</title>
        <authorList>
            <person name="Xiao Y."/>
            <person name="Xu P."/>
            <person name="Fan H."/>
            <person name="Baudouin L."/>
            <person name="Xia W."/>
            <person name="Bocs S."/>
            <person name="Xu J."/>
            <person name="Li Q."/>
            <person name="Guo A."/>
            <person name="Zhou L."/>
            <person name="Li J."/>
            <person name="Wu Y."/>
            <person name="Ma Z."/>
            <person name="Armero A."/>
            <person name="Issali A.E."/>
            <person name="Liu N."/>
            <person name="Peng M."/>
            <person name="Yang Y."/>
        </authorList>
    </citation>
    <scope>NUCLEOTIDE SEQUENCE</scope>
    <source>
        <tissue evidence="3">Spear leaf of Hainan Tall coconut</tissue>
    </source>
</reference>
<dbReference type="OrthoDB" id="10250354at2759"/>
<proteinExistence type="predicted"/>
<reference evidence="3" key="2">
    <citation type="submission" date="2019-07" db="EMBL/GenBank/DDBJ databases">
        <authorList>
            <person name="Yang Y."/>
            <person name="Bocs S."/>
            <person name="Baudouin L."/>
        </authorList>
    </citation>
    <scope>NUCLEOTIDE SEQUENCE</scope>
    <source>
        <tissue evidence="3">Spear leaf of Hainan Tall coconut</tissue>
    </source>
</reference>
<dbReference type="Gene3D" id="3.30.70.330">
    <property type="match status" value="1"/>
</dbReference>
<protein>
    <submittedName>
        <fullName evidence="3">Putative dnaJ-like subfamily C member 17</fullName>
    </submittedName>
</protein>
<dbReference type="Pfam" id="PF00076">
    <property type="entry name" value="RRM_1"/>
    <property type="match status" value="1"/>
</dbReference>
<evidence type="ECO:0000313" key="4">
    <source>
        <dbReference type="Proteomes" id="UP000797356"/>
    </source>
</evidence>
<feature type="region of interest" description="Disordered" evidence="1">
    <location>
        <begin position="41"/>
        <end position="65"/>
    </location>
</feature>
<dbReference type="SMART" id="SM00271">
    <property type="entry name" value="DnaJ"/>
    <property type="match status" value="1"/>
</dbReference>
<dbReference type="GO" id="GO:0003723">
    <property type="term" value="F:RNA binding"/>
    <property type="evidence" value="ECO:0007669"/>
    <property type="project" value="InterPro"/>
</dbReference>
<evidence type="ECO:0000313" key="3">
    <source>
        <dbReference type="EMBL" id="KAG1355399.1"/>
    </source>
</evidence>
<keyword evidence="4" id="KW-1185">Reference proteome</keyword>
<dbReference type="InterPro" id="IPR000504">
    <property type="entry name" value="RRM_dom"/>
</dbReference>
<dbReference type="InterPro" id="IPR018253">
    <property type="entry name" value="DnaJ_domain_CS"/>
</dbReference>
<dbReference type="PROSITE" id="PS00636">
    <property type="entry name" value="DNAJ_1"/>
    <property type="match status" value="1"/>
</dbReference>
<dbReference type="EMBL" id="CM017878">
    <property type="protein sequence ID" value="KAG1355399.1"/>
    <property type="molecule type" value="Genomic_DNA"/>
</dbReference>
<accession>A0A8K0N636</accession>
<comment type="caution">
    <text evidence="3">The sequence shown here is derived from an EMBL/GenBank/DDBJ whole genome shotgun (WGS) entry which is preliminary data.</text>
</comment>
<feature type="region of interest" description="Disordered" evidence="1">
    <location>
        <begin position="89"/>
        <end position="109"/>
    </location>
</feature>